<dbReference type="InterPro" id="IPR002293">
    <property type="entry name" value="AA/rel_permease1"/>
</dbReference>
<accession>A0ABM8G6H3</accession>
<name>A0ABM8G6H3_9CELL</name>
<evidence type="ECO:0000313" key="7">
    <source>
        <dbReference type="EMBL" id="BDZ43711.1"/>
    </source>
</evidence>
<evidence type="ECO:0000256" key="2">
    <source>
        <dbReference type="ARBA" id="ARBA00022475"/>
    </source>
</evidence>
<evidence type="ECO:0000256" key="1">
    <source>
        <dbReference type="ARBA" id="ARBA00004651"/>
    </source>
</evidence>
<dbReference type="PANTHER" id="PTHR42770">
    <property type="entry name" value="AMINO ACID TRANSPORTER-RELATED"/>
    <property type="match status" value="1"/>
</dbReference>
<keyword evidence="2" id="KW-1003">Cell membrane</keyword>
<feature type="transmembrane region" description="Helical" evidence="6">
    <location>
        <begin position="72"/>
        <end position="98"/>
    </location>
</feature>
<dbReference type="PANTHER" id="PTHR42770:SF7">
    <property type="entry name" value="MEMBRANE PROTEIN"/>
    <property type="match status" value="1"/>
</dbReference>
<dbReference type="Proteomes" id="UP001321475">
    <property type="component" value="Chromosome"/>
</dbReference>
<evidence type="ECO:0000313" key="8">
    <source>
        <dbReference type="Proteomes" id="UP001321475"/>
    </source>
</evidence>
<protein>
    <recommendedName>
        <fullName evidence="9">Amino acid permease</fullName>
    </recommendedName>
</protein>
<keyword evidence="3 6" id="KW-0812">Transmembrane</keyword>
<keyword evidence="4 6" id="KW-1133">Transmembrane helix</keyword>
<feature type="transmembrane region" description="Helical" evidence="6">
    <location>
        <begin position="28"/>
        <end position="52"/>
    </location>
</feature>
<organism evidence="7 8">
    <name type="scientific">Paraoerskovia sediminicola</name>
    <dbReference type="NCBI Taxonomy" id="1138587"/>
    <lineage>
        <taxon>Bacteria</taxon>
        <taxon>Bacillati</taxon>
        <taxon>Actinomycetota</taxon>
        <taxon>Actinomycetes</taxon>
        <taxon>Micrococcales</taxon>
        <taxon>Cellulomonadaceae</taxon>
        <taxon>Paraoerskovia</taxon>
    </lineage>
</organism>
<sequence>MFFAFAGYARIATLGEEVRDPRSTIPRAVVLSLGIVLAVYLVLAVIALRTLGVDGLAESTAPLSDVVRAAGHGGWVAVVALGASAACLGALLGLIAGVGRTALAMARHGDLPSALAVVHPQRSVPQRAEITLGIVLVVLVIMTDLRAAVGVSSFCVLVYYAIANASALRQSGEFRRYPRFVAWTGLVGCVVLAITLPISAVIVGGALLAAALAGRWAILHGTDAPEERDEIRGSDHREP</sequence>
<evidence type="ECO:0000256" key="3">
    <source>
        <dbReference type="ARBA" id="ARBA00022692"/>
    </source>
</evidence>
<dbReference type="Pfam" id="PF13520">
    <property type="entry name" value="AA_permease_2"/>
    <property type="match status" value="1"/>
</dbReference>
<keyword evidence="8" id="KW-1185">Reference proteome</keyword>
<dbReference type="EMBL" id="AP027729">
    <property type="protein sequence ID" value="BDZ43711.1"/>
    <property type="molecule type" value="Genomic_DNA"/>
</dbReference>
<evidence type="ECO:0000256" key="4">
    <source>
        <dbReference type="ARBA" id="ARBA00022989"/>
    </source>
</evidence>
<evidence type="ECO:0000256" key="5">
    <source>
        <dbReference type="ARBA" id="ARBA00023136"/>
    </source>
</evidence>
<comment type="subcellular location">
    <subcellularLocation>
        <location evidence="1">Cell membrane</location>
        <topology evidence="1">Multi-pass membrane protein</topology>
    </subcellularLocation>
</comment>
<keyword evidence="5 6" id="KW-0472">Membrane</keyword>
<reference evidence="8" key="1">
    <citation type="journal article" date="2019" name="Int. J. Syst. Evol. Microbiol.">
        <title>The Global Catalogue of Microorganisms (GCM) 10K type strain sequencing project: providing services to taxonomists for standard genome sequencing and annotation.</title>
        <authorList>
            <consortium name="The Broad Institute Genomics Platform"/>
            <consortium name="The Broad Institute Genome Sequencing Center for Infectious Disease"/>
            <person name="Wu L."/>
            <person name="Ma J."/>
        </authorList>
    </citation>
    <scope>NUCLEOTIDE SEQUENCE [LARGE SCALE GENOMIC DNA]</scope>
    <source>
        <strain evidence="8">NBRC 108565</strain>
    </source>
</reference>
<gene>
    <name evidence="7" type="ORF">GCM10025865_30100</name>
</gene>
<evidence type="ECO:0000256" key="6">
    <source>
        <dbReference type="SAM" id="Phobius"/>
    </source>
</evidence>
<feature type="transmembrane region" description="Helical" evidence="6">
    <location>
        <begin position="130"/>
        <end position="160"/>
    </location>
</feature>
<dbReference type="InterPro" id="IPR050367">
    <property type="entry name" value="APC_superfamily"/>
</dbReference>
<dbReference type="Gene3D" id="1.20.1740.10">
    <property type="entry name" value="Amino acid/polyamine transporter I"/>
    <property type="match status" value="1"/>
</dbReference>
<dbReference type="RefSeq" id="WP_286217877.1">
    <property type="nucleotide sequence ID" value="NZ_AP027729.1"/>
</dbReference>
<feature type="transmembrane region" description="Helical" evidence="6">
    <location>
        <begin position="180"/>
        <end position="213"/>
    </location>
</feature>
<proteinExistence type="predicted"/>
<evidence type="ECO:0008006" key="9">
    <source>
        <dbReference type="Google" id="ProtNLM"/>
    </source>
</evidence>